<reference evidence="2 3" key="1">
    <citation type="journal article" date="2022" name="Nat. Ecol. Evol.">
        <title>A masculinizing supergene underlies an exaggerated male reproductive morph in a spider.</title>
        <authorList>
            <person name="Hendrickx F."/>
            <person name="De Corte Z."/>
            <person name="Sonet G."/>
            <person name="Van Belleghem S.M."/>
            <person name="Kostlbacher S."/>
            <person name="Vangestel C."/>
        </authorList>
    </citation>
    <scope>NUCLEOTIDE SEQUENCE [LARGE SCALE GENOMIC DNA]</scope>
    <source>
        <strain evidence="2">W744_W776</strain>
    </source>
</reference>
<dbReference type="Proteomes" id="UP000827092">
    <property type="component" value="Unassembled WGS sequence"/>
</dbReference>
<organism evidence="2 3">
    <name type="scientific">Oedothorax gibbosus</name>
    <dbReference type="NCBI Taxonomy" id="931172"/>
    <lineage>
        <taxon>Eukaryota</taxon>
        <taxon>Metazoa</taxon>
        <taxon>Ecdysozoa</taxon>
        <taxon>Arthropoda</taxon>
        <taxon>Chelicerata</taxon>
        <taxon>Arachnida</taxon>
        <taxon>Araneae</taxon>
        <taxon>Araneomorphae</taxon>
        <taxon>Entelegynae</taxon>
        <taxon>Araneoidea</taxon>
        <taxon>Linyphiidae</taxon>
        <taxon>Erigoninae</taxon>
        <taxon>Oedothorax</taxon>
    </lineage>
</organism>
<dbReference type="AlphaFoldDB" id="A0AAV6V5X5"/>
<name>A0AAV6V5X5_9ARAC</name>
<dbReference type="EMBL" id="JAFNEN010000168">
    <property type="protein sequence ID" value="KAG8191051.1"/>
    <property type="molecule type" value="Genomic_DNA"/>
</dbReference>
<evidence type="ECO:0000256" key="1">
    <source>
        <dbReference type="SAM" id="MobiDB-lite"/>
    </source>
</evidence>
<sequence>MHRVRLLSLNTGVYQMSNKTKPLSPERNTKPAKHFRQHPLAQESSRNYISCWRTVPGHQYSATAMHDLGISSFGGSPRHTAAGLGCATMSFKRTLWDLL</sequence>
<comment type="caution">
    <text evidence="2">The sequence shown here is derived from an EMBL/GenBank/DDBJ whole genome shotgun (WGS) entry which is preliminary data.</text>
</comment>
<proteinExistence type="predicted"/>
<evidence type="ECO:0000313" key="3">
    <source>
        <dbReference type="Proteomes" id="UP000827092"/>
    </source>
</evidence>
<protein>
    <submittedName>
        <fullName evidence="2">Uncharacterized protein</fullName>
    </submittedName>
</protein>
<evidence type="ECO:0000313" key="2">
    <source>
        <dbReference type="EMBL" id="KAG8191051.1"/>
    </source>
</evidence>
<accession>A0AAV6V5X5</accession>
<gene>
    <name evidence="2" type="ORF">JTE90_029491</name>
</gene>
<feature type="region of interest" description="Disordered" evidence="1">
    <location>
        <begin position="17"/>
        <end position="41"/>
    </location>
</feature>
<keyword evidence="3" id="KW-1185">Reference proteome</keyword>